<evidence type="ECO:0000259" key="7">
    <source>
        <dbReference type="PROSITE" id="PS50238"/>
    </source>
</evidence>
<dbReference type="Proteomes" id="UP000770717">
    <property type="component" value="Unassembled WGS sequence"/>
</dbReference>
<feature type="compositionally biased region" description="Polar residues" evidence="6">
    <location>
        <begin position="364"/>
        <end position="379"/>
    </location>
</feature>
<evidence type="ECO:0000313" key="9">
    <source>
        <dbReference type="Proteomes" id="UP000770717"/>
    </source>
</evidence>
<name>A0A8J6FS25_ELECQ</name>
<dbReference type="Pfam" id="PF00620">
    <property type="entry name" value="RhoGAP"/>
    <property type="match status" value="1"/>
</dbReference>
<gene>
    <name evidence="8" type="ORF">GDO78_001465</name>
</gene>
<dbReference type="OrthoDB" id="27389at2759"/>
<comment type="caution">
    <text evidence="8">The sequence shown here is derived from an EMBL/GenBank/DDBJ whole genome shotgun (WGS) entry which is preliminary data.</text>
</comment>
<evidence type="ECO:0000256" key="4">
    <source>
        <dbReference type="ARBA" id="ARBA00074142"/>
    </source>
</evidence>
<feature type="compositionally biased region" description="Basic and acidic residues" evidence="6">
    <location>
        <begin position="382"/>
        <end position="393"/>
    </location>
</feature>
<reference evidence="8" key="1">
    <citation type="thesis" date="2020" institute="ProQuest LLC" country="789 East Eisenhower Parkway, Ann Arbor, MI, USA">
        <title>Comparative Genomics and Chromosome Evolution.</title>
        <authorList>
            <person name="Mudd A.B."/>
        </authorList>
    </citation>
    <scope>NUCLEOTIDE SEQUENCE</scope>
    <source>
        <strain evidence="8">HN-11 Male</strain>
        <tissue evidence="8">Kidney and liver</tissue>
    </source>
</reference>
<evidence type="ECO:0000256" key="5">
    <source>
        <dbReference type="ARBA" id="ARBA00077368"/>
    </source>
</evidence>
<accession>A0A8J6FS25</accession>
<protein>
    <recommendedName>
        <fullName evidence="4">T-cell activation Rho GTPase-activating protein</fullName>
    </recommendedName>
    <alternativeName>
        <fullName evidence="5">T-cell activation GTPase-activating protein</fullName>
    </alternativeName>
</protein>
<feature type="domain" description="Rho-GAP" evidence="7">
    <location>
        <begin position="157"/>
        <end position="345"/>
    </location>
</feature>
<feature type="compositionally biased region" description="Polar residues" evidence="6">
    <location>
        <begin position="621"/>
        <end position="634"/>
    </location>
</feature>
<dbReference type="PANTHER" id="PTHR23179">
    <property type="entry name" value="T-CELL ACTIVATION RHO GTPASE ACTIVATING PROTEIN-RELATED"/>
    <property type="match status" value="1"/>
</dbReference>
<evidence type="ECO:0000256" key="6">
    <source>
        <dbReference type="SAM" id="MobiDB-lite"/>
    </source>
</evidence>
<evidence type="ECO:0000256" key="3">
    <source>
        <dbReference type="ARBA" id="ARBA00022658"/>
    </source>
</evidence>
<dbReference type="SUPFAM" id="SSF48350">
    <property type="entry name" value="GTPase activation domain, GAP"/>
    <property type="match status" value="1"/>
</dbReference>
<dbReference type="InterPro" id="IPR000198">
    <property type="entry name" value="RhoGAP_dom"/>
</dbReference>
<dbReference type="Gene3D" id="1.10.555.10">
    <property type="entry name" value="Rho GTPase activation protein"/>
    <property type="match status" value="1"/>
</dbReference>
<dbReference type="CDD" id="cd04402">
    <property type="entry name" value="RhoGAP_ARHGAP20"/>
    <property type="match status" value="1"/>
</dbReference>
<feature type="region of interest" description="Disordered" evidence="6">
    <location>
        <begin position="621"/>
        <end position="642"/>
    </location>
</feature>
<dbReference type="GO" id="GO:0035023">
    <property type="term" value="P:regulation of Rho protein signal transduction"/>
    <property type="evidence" value="ECO:0007669"/>
    <property type="project" value="InterPro"/>
</dbReference>
<organism evidence="8 9">
    <name type="scientific">Eleutherodactylus coqui</name>
    <name type="common">Puerto Rican coqui</name>
    <dbReference type="NCBI Taxonomy" id="57060"/>
    <lineage>
        <taxon>Eukaryota</taxon>
        <taxon>Metazoa</taxon>
        <taxon>Chordata</taxon>
        <taxon>Craniata</taxon>
        <taxon>Vertebrata</taxon>
        <taxon>Euteleostomi</taxon>
        <taxon>Amphibia</taxon>
        <taxon>Batrachia</taxon>
        <taxon>Anura</taxon>
        <taxon>Neobatrachia</taxon>
        <taxon>Hyloidea</taxon>
        <taxon>Eleutherodactylidae</taxon>
        <taxon>Eleutherodactylinae</taxon>
        <taxon>Eleutherodactylus</taxon>
        <taxon>Eleutherodactylus</taxon>
    </lineage>
</organism>
<sequence length="786" mass="88800">MMVFSCDEDGEDPCAFHTSPKNALIFIWPYSGCIASFRSCEVKELWLDTLVWQIREVGGIEGTTVPCAGLLMKVLTGCNASKAVANNMDTLIECHTEADAKKYQLLADMINEEGICHALEHNKKRRAVISWPFTFRRSSTLSESSSPPELKTTLFDQPLSIICEEDNLPKSILDILGILRVQGPQTEGIFRKAANERARKELKDDLNYGRDLDLKNKSVHLLAVVFKDFLRGIPYQLLSSELYNTWMSALEKPNLEEKIEEMKCIAEKLPKPNLILLQHLICVLHHISKASDINKMDSRNLAVCIAPNMLIPRVDKNLPLETQKELNEKVTSLVEFFIDHCFELFGENISQLLSTLEDDSLENLNSPEPSFLQNDSAYDSTDPDREGHADPFTRYHYGQQRYMRSEDEEAVIHNEMPLPGLPITHFRNEVSSMDRRCSEPFIFPTLNDMPVTEKKLTRSHDDVASRRQNLQCAYGKSPSICPDKYSNQVLHRRNTSKGLKINTSYDLTIIDDALVNASSSCSLDSSCSDCSVFTSSPLVSPLSPKKNFLLRHKSLSIKCNVMSDIVTAGREMKKHSSSFCYVNHKKIVAKTQSWGPGGDKAGGLQRNGFSQSFQHRSQAECNGSEDTTFQQPQVMSKRPPSARKISVDEVFRMVDQRNPGKPPSYEEAVYKNCTPNSHIMTVRTMRDSVSSNDCLTPYITNGPSSNSMLIENASHKDNRPSSDMFVKTDHACELIQPNCQPERIKSGLVRTMSEASQNTHECLSRRCRQPIFEIYDQIQYAKESYV</sequence>
<dbReference type="EMBL" id="WNTK01000001">
    <property type="protein sequence ID" value="KAG9493583.1"/>
    <property type="molecule type" value="Genomic_DNA"/>
</dbReference>
<keyword evidence="2" id="KW-0597">Phosphoprotein</keyword>
<dbReference type="GO" id="GO:0005096">
    <property type="term" value="F:GTPase activator activity"/>
    <property type="evidence" value="ECO:0007669"/>
    <property type="project" value="UniProtKB-KW"/>
</dbReference>
<dbReference type="PROSITE" id="PS50238">
    <property type="entry name" value="RHOGAP"/>
    <property type="match status" value="1"/>
</dbReference>
<dbReference type="GO" id="GO:0005085">
    <property type="term" value="F:guanyl-nucleotide exchange factor activity"/>
    <property type="evidence" value="ECO:0007669"/>
    <property type="project" value="UniProtKB-KW"/>
</dbReference>
<dbReference type="AlphaFoldDB" id="A0A8J6FS25"/>
<keyword evidence="3" id="KW-0344">Guanine-nucleotide releasing factor</keyword>
<proteinExistence type="predicted"/>
<dbReference type="GO" id="GO:0007165">
    <property type="term" value="P:signal transduction"/>
    <property type="evidence" value="ECO:0007669"/>
    <property type="project" value="InterPro"/>
</dbReference>
<keyword evidence="1" id="KW-0343">GTPase activation</keyword>
<evidence type="ECO:0000256" key="1">
    <source>
        <dbReference type="ARBA" id="ARBA00022468"/>
    </source>
</evidence>
<dbReference type="PANTHER" id="PTHR23179:SF26">
    <property type="entry name" value="T-CELL ACTIVATION RHO GTPASE-ACTIVATING PROTEIN"/>
    <property type="match status" value="1"/>
</dbReference>
<evidence type="ECO:0000256" key="2">
    <source>
        <dbReference type="ARBA" id="ARBA00022553"/>
    </source>
</evidence>
<feature type="region of interest" description="Disordered" evidence="6">
    <location>
        <begin position="364"/>
        <end position="394"/>
    </location>
</feature>
<keyword evidence="9" id="KW-1185">Reference proteome</keyword>
<dbReference type="SMART" id="SM00324">
    <property type="entry name" value="RhoGAP"/>
    <property type="match status" value="1"/>
</dbReference>
<evidence type="ECO:0000313" key="8">
    <source>
        <dbReference type="EMBL" id="KAG9493583.1"/>
    </source>
</evidence>
<dbReference type="InterPro" id="IPR047886">
    <property type="entry name" value="ARHGAP20-like_RhoGAP"/>
</dbReference>
<dbReference type="FunFam" id="1.10.555.10:FF:000036">
    <property type="entry name" value="T-cell activation Rho GTPase-activating protein"/>
    <property type="match status" value="1"/>
</dbReference>
<dbReference type="InterPro" id="IPR008936">
    <property type="entry name" value="Rho_GTPase_activation_prot"/>
</dbReference>